<evidence type="ECO:0000256" key="4">
    <source>
        <dbReference type="SAM" id="MobiDB-lite"/>
    </source>
</evidence>
<feature type="domain" description="Glycosyltransferase subfamily 4-like N-terminal" evidence="6">
    <location>
        <begin position="15"/>
        <end position="213"/>
    </location>
</feature>
<comment type="caution">
    <text evidence="7">The sequence shown here is derived from an EMBL/GenBank/DDBJ whole genome shotgun (WGS) entry which is preliminary data.</text>
</comment>
<dbReference type="Proteomes" id="UP001501407">
    <property type="component" value="Unassembled WGS sequence"/>
</dbReference>
<keyword evidence="8" id="KW-1185">Reference proteome</keyword>
<evidence type="ECO:0000313" key="7">
    <source>
        <dbReference type="EMBL" id="GAA5085798.1"/>
    </source>
</evidence>
<dbReference type="InterPro" id="IPR028098">
    <property type="entry name" value="Glyco_trans_4-like_N"/>
</dbReference>
<evidence type="ECO:0000313" key="8">
    <source>
        <dbReference type="Proteomes" id="UP001501407"/>
    </source>
</evidence>
<dbReference type="SUPFAM" id="SSF53756">
    <property type="entry name" value="UDP-Glycosyltransferase/glycogen phosphorylase"/>
    <property type="match status" value="1"/>
</dbReference>
<dbReference type="Gene3D" id="3.40.50.2000">
    <property type="entry name" value="Glycogen Phosphorylase B"/>
    <property type="match status" value="2"/>
</dbReference>
<feature type="region of interest" description="Disordered" evidence="4">
    <location>
        <begin position="247"/>
        <end position="274"/>
    </location>
</feature>
<name>A0ABP9LXN2_9MICO</name>
<dbReference type="InterPro" id="IPR050194">
    <property type="entry name" value="Glycosyltransferase_grp1"/>
</dbReference>
<organism evidence="7 8">
    <name type="scientific">Microbacterium yannicii</name>
    <dbReference type="NCBI Taxonomy" id="671622"/>
    <lineage>
        <taxon>Bacteria</taxon>
        <taxon>Bacillati</taxon>
        <taxon>Actinomycetota</taxon>
        <taxon>Actinomycetes</taxon>
        <taxon>Micrococcales</taxon>
        <taxon>Microbacteriaceae</taxon>
        <taxon>Microbacterium</taxon>
    </lineage>
</organism>
<keyword evidence="2" id="KW-0328">Glycosyltransferase</keyword>
<proteinExistence type="predicted"/>
<accession>A0ABP9LXN2</accession>
<evidence type="ECO:0000256" key="1">
    <source>
        <dbReference type="ARBA" id="ARBA00021292"/>
    </source>
</evidence>
<evidence type="ECO:0000259" key="5">
    <source>
        <dbReference type="Pfam" id="PF00534"/>
    </source>
</evidence>
<evidence type="ECO:0000259" key="6">
    <source>
        <dbReference type="Pfam" id="PF13439"/>
    </source>
</evidence>
<dbReference type="EMBL" id="BAABKZ010000001">
    <property type="protein sequence ID" value="GAA5085798.1"/>
    <property type="molecule type" value="Genomic_DNA"/>
</dbReference>
<reference evidence="8" key="1">
    <citation type="journal article" date="2019" name="Int. J. Syst. Evol. Microbiol.">
        <title>The Global Catalogue of Microorganisms (GCM) 10K type strain sequencing project: providing services to taxonomists for standard genome sequencing and annotation.</title>
        <authorList>
            <consortium name="The Broad Institute Genomics Platform"/>
            <consortium name="The Broad Institute Genome Sequencing Center for Infectious Disease"/>
            <person name="Wu L."/>
            <person name="Ma J."/>
        </authorList>
    </citation>
    <scope>NUCLEOTIDE SEQUENCE [LARGE SCALE GENOMIC DNA]</scope>
    <source>
        <strain evidence="8">JCM 18959</strain>
    </source>
</reference>
<dbReference type="PANTHER" id="PTHR45947:SF3">
    <property type="entry name" value="SULFOQUINOVOSYL TRANSFERASE SQD2"/>
    <property type="match status" value="1"/>
</dbReference>
<evidence type="ECO:0000256" key="2">
    <source>
        <dbReference type="ARBA" id="ARBA00022676"/>
    </source>
</evidence>
<evidence type="ECO:0000256" key="3">
    <source>
        <dbReference type="ARBA" id="ARBA00022679"/>
    </source>
</evidence>
<keyword evidence="3" id="KW-0808">Transferase</keyword>
<gene>
    <name evidence="7" type="ORF">GCM10025760_05070</name>
</gene>
<dbReference type="Pfam" id="PF13439">
    <property type="entry name" value="Glyco_transf_4"/>
    <property type="match status" value="1"/>
</dbReference>
<sequence>MHVVMFGDQHAETLGGAQVSMRLQRRFLEKAGHTVTIVAPAMHGARAREAAGTDPSYLDLPSIPITVDREYAMTWPGRRTDRWLDAALRRLIADTGRPRVDVVHVQADFWGAYIGHRFARRHGLPVVHTMHNRVDVGIEATAPFPGLVLRVLNAWQRRALGVFMEAKPVGRDGWAYLRRFARRSDAVTAPSSHFAHRLEEHGAVPGGRRAVAPHLDAPRSVPAVDVIWNGIDDDLLDEVLAASPDAKAPARDAAGGGAASVTGAPDESARLSARTPGPPRFVWLGRMSPEKRLLPFLEALAASGVEADVEIIGGGGQLRAARRLVEKLRPRATVTFAGRMPYARTLRRIAAADAVVQTSVGFETQGMTIFEAASLGTPAVVSDPDLAAELGTGFWAVGEGRVTTDHDAGRSVAALADALRAAASDIAAGTPRVPDPTIRERFRQSSRTAAMIAVYERVII</sequence>
<dbReference type="InterPro" id="IPR001296">
    <property type="entry name" value="Glyco_trans_1"/>
</dbReference>
<dbReference type="PANTHER" id="PTHR45947">
    <property type="entry name" value="SULFOQUINOVOSYL TRANSFERASE SQD2"/>
    <property type="match status" value="1"/>
</dbReference>
<protein>
    <recommendedName>
        <fullName evidence="1">D-inositol 3-phosphate glycosyltransferase</fullName>
    </recommendedName>
</protein>
<feature type="domain" description="Glycosyl transferase family 1" evidence="5">
    <location>
        <begin position="276"/>
        <end position="390"/>
    </location>
</feature>
<dbReference type="RefSeq" id="WP_194412387.1">
    <property type="nucleotide sequence ID" value="NZ_BAABKZ010000001.1"/>
</dbReference>
<dbReference type="Pfam" id="PF00534">
    <property type="entry name" value="Glycos_transf_1"/>
    <property type="match status" value="1"/>
</dbReference>